<dbReference type="InterPro" id="IPR012245">
    <property type="entry name" value="MoaB"/>
</dbReference>
<keyword evidence="2" id="KW-0548">Nucleotidyltransferase</keyword>
<dbReference type="EMBL" id="FWYE01000003">
    <property type="protein sequence ID" value="SMD31271.1"/>
    <property type="molecule type" value="Genomic_DNA"/>
</dbReference>
<gene>
    <name evidence="2" type="ORF">SAMN02745355_1197</name>
</gene>
<keyword evidence="2" id="KW-0808">Transferase</keyword>
<dbReference type="PANTHER" id="PTHR43232">
    <property type="entry name" value="MOLYBDENUM COFACTOR BIOSYNTHESIS PROTEIN B"/>
    <property type="match status" value="1"/>
</dbReference>
<reference evidence="2 3" key="1">
    <citation type="submission" date="2017-04" db="EMBL/GenBank/DDBJ databases">
        <authorList>
            <person name="Varghese N."/>
            <person name="Submissions S."/>
        </authorList>
    </citation>
    <scope>NUCLEOTIDE SEQUENCE [LARGE SCALE GENOMIC DNA]</scope>
    <source>
        <strain evidence="2 3">DSM 9789</strain>
    </source>
</reference>
<feature type="domain" description="MoaB/Mog" evidence="1">
    <location>
        <begin position="14"/>
        <end position="151"/>
    </location>
</feature>
<dbReference type="PIRSF" id="PIRSF006443">
    <property type="entry name" value="MoaB"/>
    <property type="match status" value="1"/>
</dbReference>
<dbReference type="InterPro" id="IPR036425">
    <property type="entry name" value="MoaB/Mog-like_dom_sf"/>
</dbReference>
<dbReference type="Pfam" id="PF00994">
    <property type="entry name" value="MoCF_biosynth"/>
    <property type="match status" value="1"/>
</dbReference>
<dbReference type="GO" id="GO:0006777">
    <property type="term" value="P:Mo-molybdopterin cofactor biosynthetic process"/>
    <property type="evidence" value="ECO:0007669"/>
    <property type="project" value="InterPro"/>
</dbReference>
<sequence length="158" mass="18187">MNHHGEKHYNLKFMVATVSSTRTMENDRSGKSMMDMLLNDYKSVDYGIVHDDEIEILSLLFKNINDHDVFIFIGGTGVSRRDITSASIRKIADREVKGFGELFRIKSGGIFPYISDASLFIYRKRIIFTLPGSENAQPLAYEIIKNIIDHLYYEINKE</sequence>
<comment type="caution">
    <text evidence="2">The sequence shown here is derived from an EMBL/GenBank/DDBJ whole genome shotgun (WGS) entry which is preliminary data.</text>
</comment>
<dbReference type="Gene3D" id="3.40.980.10">
    <property type="entry name" value="MoaB/Mog-like domain"/>
    <property type="match status" value="1"/>
</dbReference>
<proteinExistence type="predicted"/>
<dbReference type="Proteomes" id="UP000192315">
    <property type="component" value="Unassembled WGS sequence"/>
</dbReference>
<evidence type="ECO:0000313" key="3">
    <source>
        <dbReference type="Proteomes" id="UP000192315"/>
    </source>
</evidence>
<protein>
    <submittedName>
        <fullName evidence="2">Molybdopterin adenylyltransferase</fullName>
    </submittedName>
</protein>
<dbReference type="InterPro" id="IPR001453">
    <property type="entry name" value="MoaB/Mog_dom"/>
</dbReference>
<dbReference type="AlphaFoldDB" id="A0A8G2FXK1"/>
<dbReference type="GO" id="GO:0016779">
    <property type="term" value="F:nucleotidyltransferase activity"/>
    <property type="evidence" value="ECO:0007669"/>
    <property type="project" value="UniProtKB-KW"/>
</dbReference>
<dbReference type="GO" id="GO:0005829">
    <property type="term" value="C:cytosol"/>
    <property type="evidence" value="ECO:0007669"/>
    <property type="project" value="TreeGrafter"/>
</dbReference>
<dbReference type="CDD" id="cd00886">
    <property type="entry name" value="MogA_MoaB"/>
    <property type="match status" value="1"/>
</dbReference>
<dbReference type="PANTHER" id="PTHR43232:SF2">
    <property type="entry name" value="MOLYBDENUM COFACTOR BIOSYNTHESIS PROTEIN B"/>
    <property type="match status" value="1"/>
</dbReference>
<dbReference type="RefSeq" id="WP_084272986.1">
    <property type="nucleotide sequence ID" value="NZ_FWYE01000003.1"/>
</dbReference>
<evidence type="ECO:0000313" key="2">
    <source>
        <dbReference type="EMBL" id="SMD31271.1"/>
    </source>
</evidence>
<dbReference type="SMART" id="SM00852">
    <property type="entry name" value="MoCF_biosynth"/>
    <property type="match status" value="1"/>
</dbReference>
<accession>A0A8G2FXK1</accession>
<evidence type="ECO:0000259" key="1">
    <source>
        <dbReference type="SMART" id="SM00852"/>
    </source>
</evidence>
<dbReference type="SUPFAM" id="SSF53218">
    <property type="entry name" value="Molybdenum cofactor biosynthesis proteins"/>
    <property type="match status" value="1"/>
</dbReference>
<keyword evidence="3" id="KW-1185">Reference proteome</keyword>
<name>A0A8G2FXK1_PICTO</name>
<organism evidence="2 3">
    <name type="scientific">Picrophilus torridus (strain ATCC 700027 / DSM 9790 / JCM 10055 / NBRC 100828 / KAW 2/3)</name>
    <dbReference type="NCBI Taxonomy" id="1122961"/>
    <lineage>
        <taxon>Archaea</taxon>
        <taxon>Methanobacteriati</taxon>
        <taxon>Thermoplasmatota</taxon>
        <taxon>Thermoplasmata</taxon>
        <taxon>Thermoplasmatales</taxon>
        <taxon>Picrophilaceae</taxon>
        <taxon>Picrophilus</taxon>
    </lineage>
</organism>